<comment type="similarity">
    <text evidence="3">Belongs to the GRAS family.</text>
</comment>
<reference evidence="5" key="3">
    <citation type="submission" date="2018-08" db="UniProtKB">
        <authorList>
            <consortium name="EnsemblPlants"/>
        </authorList>
    </citation>
    <scope>IDENTIFICATION</scope>
    <source>
        <strain evidence="5">cv. Bd21</strain>
    </source>
</reference>
<organism evidence="4">
    <name type="scientific">Brachypodium distachyon</name>
    <name type="common">Purple false brome</name>
    <name type="synonym">Trachynia distachya</name>
    <dbReference type="NCBI Taxonomy" id="15368"/>
    <lineage>
        <taxon>Eukaryota</taxon>
        <taxon>Viridiplantae</taxon>
        <taxon>Streptophyta</taxon>
        <taxon>Embryophyta</taxon>
        <taxon>Tracheophyta</taxon>
        <taxon>Spermatophyta</taxon>
        <taxon>Magnoliopsida</taxon>
        <taxon>Liliopsida</taxon>
        <taxon>Poales</taxon>
        <taxon>Poaceae</taxon>
        <taxon>BOP clade</taxon>
        <taxon>Pooideae</taxon>
        <taxon>Stipodae</taxon>
        <taxon>Brachypodieae</taxon>
        <taxon>Brachypodium</taxon>
    </lineage>
</organism>
<dbReference type="GO" id="GO:0005634">
    <property type="term" value="C:nucleus"/>
    <property type="evidence" value="ECO:0000318"/>
    <property type="project" value="GO_Central"/>
</dbReference>
<dbReference type="GO" id="GO:0043565">
    <property type="term" value="F:sequence-specific DNA binding"/>
    <property type="evidence" value="ECO:0000318"/>
    <property type="project" value="GO_Central"/>
</dbReference>
<dbReference type="Pfam" id="PF03514">
    <property type="entry name" value="GRAS"/>
    <property type="match status" value="1"/>
</dbReference>
<proteinExistence type="inferred from homology"/>
<dbReference type="GO" id="GO:0003700">
    <property type="term" value="F:DNA-binding transcription factor activity"/>
    <property type="evidence" value="ECO:0000318"/>
    <property type="project" value="GO_Central"/>
</dbReference>
<name>A0A0Q3L3C3_BRADI</name>
<evidence type="ECO:0000313" key="6">
    <source>
        <dbReference type="Proteomes" id="UP000008810"/>
    </source>
</evidence>
<keyword evidence="2" id="KW-0804">Transcription</keyword>
<dbReference type="EMBL" id="CM000883">
    <property type="protein sequence ID" value="KQJ87045.1"/>
    <property type="molecule type" value="Genomic_DNA"/>
</dbReference>
<keyword evidence="1" id="KW-0805">Transcription regulation</keyword>
<protein>
    <submittedName>
        <fullName evidence="4 5">Uncharacterized protein</fullName>
    </submittedName>
</protein>
<accession>A0A0Q3L3C3</accession>
<dbReference type="EnsemblPlants" id="KQJ87045">
    <property type="protein sequence ID" value="KQJ87045"/>
    <property type="gene ID" value="BRADI_4g09144v3"/>
</dbReference>
<dbReference type="OrthoDB" id="611690at2759"/>
<dbReference type="KEGG" id="bdi:100841969"/>
<dbReference type="PROSITE" id="PS50985">
    <property type="entry name" value="GRAS"/>
    <property type="match status" value="1"/>
</dbReference>
<evidence type="ECO:0000313" key="4">
    <source>
        <dbReference type="EMBL" id="KQJ87045.1"/>
    </source>
</evidence>
<feature type="region of interest" description="Leucine repeat I (LRI)" evidence="3">
    <location>
        <begin position="261"/>
        <end position="321"/>
    </location>
</feature>
<feature type="region of interest" description="Leucine repeat II (LRII)" evidence="3">
    <location>
        <begin position="421"/>
        <end position="453"/>
    </location>
</feature>
<dbReference type="PANTHER" id="PTHR31636">
    <property type="entry name" value="OSJNBA0084A10.13 PROTEIN-RELATED"/>
    <property type="match status" value="1"/>
</dbReference>
<keyword evidence="6" id="KW-1185">Reference proteome</keyword>
<dbReference type="Gramene" id="KQJ87045">
    <property type="protein sequence ID" value="KQJ87045"/>
    <property type="gene ID" value="BRADI_4g09144v3"/>
</dbReference>
<dbReference type="STRING" id="15368.A0A0Q3L3C3"/>
<evidence type="ECO:0000256" key="3">
    <source>
        <dbReference type="PROSITE-ProRule" id="PRU01191"/>
    </source>
</evidence>
<evidence type="ECO:0000256" key="2">
    <source>
        <dbReference type="ARBA" id="ARBA00023163"/>
    </source>
</evidence>
<evidence type="ECO:0000256" key="1">
    <source>
        <dbReference type="ARBA" id="ARBA00023015"/>
    </source>
</evidence>
<dbReference type="InterPro" id="IPR005202">
    <property type="entry name" value="TF_GRAS"/>
</dbReference>
<reference evidence="4" key="2">
    <citation type="submission" date="2017-06" db="EMBL/GenBank/DDBJ databases">
        <title>WGS assembly of Brachypodium distachyon.</title>
        <authorList>
            <consortium name="The International Brachypodium Initiative"/>
            <person name="Lucas S."/>
            <person name="Harmon-Smith M."/>
            <person name="Lail K."/>
            <person name="Tice H."/>
            <person name="Grimwood J."/>
            <person name="Bruce D."/>
            <person name="Barry K."/>
            <person name="Shu S."/>
            <person name="Lindquist E."/>
            <person name="Wang M."/>
            <person name="Pitluck S."/>
            <person name="Vogel J.P."/>
            <person name="Garvin D.F."/>
            <person name="Mockler T.C."/>
            <person name="Schmutz J."/>
            <person name="Rokhsar D."/>
            <person name="Bevan M.W."/>
        </authorList>
    </citation>
    <scope>NUCLEOTIDE SEQUENCE</scope>
    <source>
        <strain evidence="4">Bd21</strain>
    </source>
</reference>
<feature type="region of interest" description="VHIID" evidence="3">
    <location>
        <begin position="340"/>
        <end position="405"/>
    </location>
</feature>
<sequence length="646" mass="73044">MDAKPEELVDFIEPAPLPPSIFLDLPQTTHGDSKQLQDDMSLTYISHMLMEDDINDKLSYKYTDHLKLLRAEQPFAQILSAAANTSLGAQDCSAPDAFVSALMPNQDNNKDSIDCELLSSEVQDPTFLNGTDLVKSNSTQFPGENNSSTSMAFFKGMEEASMLLPKHNGMSDRRGHKNRFGVDGETAASMGRSSKQIAVLVHTDSEEDTALQMLDRLILNGYNKHPSEMQDVLITLDKENKAAQKSIHRRGRRRATQPVLTDLETLLIRCAEAVSRNDRGGASELLERIRRYSSPRGDASQRLAHYFAQGLEARLADTGSQLYRSLIGKHLCTVELVQAYYLHMATCCFINVAGLFSNCTIYNAVAGRRKLHIVHYGMITGYKWPLLIQRLADREGGPPEVRITAINNPQPGFRPAEPIEEAGHRLRNCAMKFGVSFKFHAIAAKPEVVHAEDLHIDPDEVLVVNSLFQFRTLIDECLTFDRVSPRDMVLNTIRKMKPSVFIHAVVNGSYSAAFFMTRFRQALYNFTALFDVMDTTIPRDNNSRLVVERDIFAWSAINMIACEGTDRVERPHHYREWQARNQRAGLRQLPLDPDIFVMLKDELKNKYHKHFMIDEDHQWLLQGWKGRVLYALSTWVADHASSSNVT</sequence>
<reference evidence="4 5" key="1">
    <citation type="journal article" date="2010" name="Nature">
        <title>Genome sequencing and analysis of the model grass Brachypodium distachyon.</title>
        <authorList>
            <consortium name="International Brachypodium Initiative"/>
        </authorList>
    </citation>
    <scope>NUCLEOTIDE SEQUENCE [LARGE SCALE GENOMIC DNA]</scope>
    <source>
        <strain evidence="4 5">Bd21</strain>
    </source>
</reference>
<dbReference type="Proteomes" id="UP000008810">
    <property type="component" value="Chromosome 4"/>
</dbReference>
<feature type="region of interest" description="SAW" evidence="3">
    <location>
        <begin position="561"/>
        <end position="636"/>
    </location>
</feature>
<dbReference type="AlphaFoldDB" id="A0A0Q3L3C3"/>
<gene>
    <name evidence="4" type="ORF">BRADI_4g09144v3</name>
</gene>
<dbReference type="GO" id="GO:0006355">
    <property type="term" value="P:regulation of DNA-templated transcription"/>
    <property type="evidence" value="ECO:0000318"/>
    <property type="project" value="GO_Central"/>
</dbReference>
<evidence type="ECO:0000313" key="5">
    <source>
        <dbReference type="EnsemblPlants" id="KQJ87045"/>
    </source>
</evidence>
<comment type="caution">
    <text evidence="3">Lacks conserved residue(s) required for the propagation of feature annotation.</text>
</comment>